<evidence type="ECO:0000313" key="3">
    <source>
        <dbReference type="Proteomes" id="UP000289792"/>
    </source>
</evidence>
<feature type="signal peptide" evidence="1">
    <location>
        <begin position="1"/>
        <end position="22"/>
    </location>
</feature>
<comment type="caution">
    <text evidence="2">The sequence shown here is derived from an EMBL/GenBank/DDBJ whole genome shotgun (WGS) entry which is preliminary data.</text>
</comment>
<dbReference type="RefSeq" id="WP_129018727.1">
    <property type="nucleotide sequence ID" value="NZ_SDDZ01000016.1"/>
</dbReference>
<organism evidence="2 3">
    <name type="scientific">Gelidibacter gilvus</name>
    <dbReference type="NCBI Taxonomy" id="59602"/>
    <lineage>
        <taxon>Bacteria</taxon>
        <taxon>Pseudomonadati</taxon>
        <taxon>Bacteroidota</taxon>
        <taxon>Flavobacteriia</taxon>
        <taxon>Flavobacteriales</taxon>
        <taxon>Flavobacteriaceae</taxon>
        <taxon>Gelidibacter</taxon>
    </lineage>
</organism>
<keyword evidence="3" id="KW-1185">Reference proteome</keyword>
<dbReference type="OrthoDB" id="1466811at2"/>
<sequence length="354" mass="40427">MNTITKLVVLISLCLITGTSHAQDTLQKTKSQLKIESLQEYKEVITQEEKAFLKTEVETINQRLENKEITQVEAEVLKQEMAKKRALNIENRIAIIDSQIELITRNPGYYPSTQSPENEVIISIGKKKGLYIKSKNEPPKYDIRTSNQLLFAIGFNNTIIDGESLDDSPYQLGGSGFVELGWLWKTRLLKNSNFVRVNYGLSFQWNKLSIKDNQYFVANGDETTLETFHLNLKKSKFRTTSLVVPVHFEFGPSKLLGFNDRIRYQTHKQFKIGLGGFAGVNLATKQKLKYKENGNNQKDKFKSDYNTTNLVYGVSGYIGVGDFSIYAKYNLNDLFKDQAIAQNNVSLGLRWDFQ</sequence>
<dbReference type="AlphaFoldDB" id="A0A4Q0XF15"/>
<evidence type="ECO:0000313" key="2">
    <source>
        <dbReference type="EMBL" id="RXJ44535.1"/>
    </source>
</evidence>
<accession>A0A4Q0XF15</accession>
<feature type="chain" id="PRO_5020354350" description="PorT family protein" evidence="1">
    <location>
        <begin position="23"/>
        <end position="354"/>
    </location>
</feature>
<dbReference type="EMBL" id="SDDZ01000016">
    <property type="protein sequence ID" value="RXJ44535.1"/>
    <property type="molecule type" value="Genomic_DNA"/>
</dbReference>
<evidence type="ECO:0008006" key="4">
    <source>
        <dbReference type="Google" id="ProtNLM"/>
    </source>
</evidence>
<proteinExistence type="predicted"/>
<protein>
    <recommendedName>
        <fullName evidence="4">PorT family protein</fullName>
    </recommendedName>
</protein>
<gene>
    <name evidence="2" type="ORF">ESZ48_17125</name>
</gene>
<reference evidence="2 3" key="1">
    <citation type="submission" date="2019-01" db="EMBL/GenBank/DDBJ databases">
        <title>Genome sequence of the Antarctic species Gelidibacter gilvus ACAM 158(T).</title>
        <authorList>
            <person name="Bowman J.P."/>
        </authorList>
    </citation>
    <scope>NUCLEOTIDE SEQUENCE [LARGE SCALE GENOMIC DNA]</scope>
    <source>
        <strain evidence="2 3">IC158</strain>
    </source>
</reference>
<evidence type="ECO:0000256" key="1">
    <source>
        <dbReference type="SAM" id="SignalP"/>
    </source>
</evidence>
<dbReference type="Proteomes" id="UP000289792">
    <property type="component" value="Unassembled WGS sequence"/>
</dbReference>
<keyword evidence="1" id="KW-0732">Signal</keyword>
<name>A0A4Q0XF15_9FLAO</name>